<feature type="transmembrane region" description="Helical" evidence="8">
    <location>
        <begin position="132"/>
        <end position="154"/>
    </location>
</feature>
<protein>
    <submittedName>
        <fullName evidence="11">Phosphatidylethanolamine:Kdo2-lipid A phosphoethanolamine transferase</fullName>
    </submittedName>
</protein>
<evidence type="ECO:0000256" key="2">
    <source>
        <dbReference type="ARBA" id="ARBA00022475"/>
    </source>
</evidence>
<dbReference type="PANTHER" id="PTHR30443:SF0">
    <property type="entry name" value="PHOSPHOETHANOLAMINE TRANSFERASE EPTA"/>
    <property type="match status" value="1"/>
</dbReference>
<dbReference type="PANTHER" id="PTHR30443">
    <property type="entry name" value="INNER MEMBRANE PROTEIN"/>
    <property type="match status" value="1"/>
</dbReference>
<dbReference type="OrthoDB" id="9786870at2"/>
<dbReference type="GO" id="GO:0009244">
    <property type="term" value="P:lipopolysaccharide core region biosynthetic process"/>
    <property type="evidence" value="ECO:0007669"/>
    <property type="project" value="TreeGrafter"/>
</dbReference>
<evidence type="ECO:0000256" key="4">
    <source>
        <dbReference type="ARBA" id="ARBA00022679"/>
    </source>
</evidence>
<keyword evidence="7 8" id="KW-0472">Membrane</keyword>
<proteinExistence type="predicted"/>
<evidence type="ECO:0000259" key="9">
    <source>
        <dbReference type="Pfam" id="PF00884"/>
    </source>
</evidence>
<feature type="transmembrane region" description="Helical" evidence="8">
    <location>
        <begin position="166"/>
        <end position="188"/>
    </location>
</feature>
<evidence type="ECO:0000256" key="6">
    <source>
        <dbReference type="ARBA" id="ARBA00022989"/>
    </source>
</evidence>
<dbReference type="STRING" id="564117.SAMN05216369_0710"/>
<evidence type="ECO:0000256" key="3">
    <source>
        <dbReference type="ARBA" id="ARBA00022519"/>
    </source>
</evidence>
<evidence type="ECO:0000256" key="7">
    <source>
        <dbReference type="ARBA" id="ARBA00023136"/>
    </source>
</evidence>
<sequence length="562" mass="62364">MSLSSKRSFHAETAAPGGTGRFQWPAIKPHWMVLIGAIALTGFYNFPFYSAIERYVGFEQPMLMVKLVFLLLLVNHLLISLFSFRFALKPALVFLFFSAALSGYFMNAYGVLIDKHMLQNALETDVHEARGLLSTGMLIHMAIFFVVPAVLLYLIRVKWPPGFKKVTHWLAPIAIDVALILVLALTSYQEMASTFRNHRDIKDLVVPVNSVAALGSLVSKVAAAQFPQEYQQVGLDATVSLPVADRAKPNLVVFVLGETARADHFGLNGYERNTTPELSQLVREPGGKLVNFPQVSSCGTATALSVPCMFSWLGRPDYDEAVAKNSDNYLDIMARAGIVSTWLDNNSGCKGVCDRIPTTRPEDIELCQGEYCDDLVLLKGAHEQLDAGDNKDHFMVLHQLGSHGPEYYKRSKPDQKKFLPECESNEFQTCDQQAIINAYDNSILVTDELLGDTVRMLKSMQSDYNTALVYVSDHGESLGESGIYLHGIPYMLAPEAQTHVPMVMWLSDGFQIANRIDAECLNQVASQPLSHDNLFSSMLGMMNVESEAVKPSLNIFEDCRAQ</sequence>
<keyword evidence="5 8" id="KW-0812">Transmembrane</keyword>
<feature type="transmembrane region" description="Helical" evidence="8">
    <location>
        <begin position="31"/>
        <end position="52"/>
    </location>
</feature>
<dbReference type="Pfam" id="PF08019">
    <property type="entry name" value="EptA_B_N"/>
    <property type="match status" value="1"/>
</dbReference>
<dbReference type="InterPro" id="IPR058130">
    <property type="entry name" value="PEA_transf_C"/>
</dbReference>
<accession>A0A1M6Q5U5</accession>
<dbReference type="Pfam" id="PF00884">
    <property type="entry name" value="Sulfatase"/>
    <property type="match status" value="1"/>
</dbReference>
<reference evidence="12" key="1">
    <citation type="submission" date="2016-11" db="EMBL/GenBank/DDBJ databases">
        <authorList>
            <person name="Varghese N."/>
            <person name="Submissions S."/>
        </authorList>
    </citation>
    <scope>NUCLEOTIDE SEQUENCE [LARGE SCALE GENOMIC DNA]</scope>
    <source>
        <strain evidence="12">CGMCC 1.10835</strain>
    </source>
</reference>
<dbReference type="GO" id="GO:0016776">
    <property type="term" value="F:phosphotransferase activity, phosphate group as acceptor"/>
    <property type="evidence" value="ECO:0007669"/>
    <property type="project" value="TreeGrafter"/>
</dbReference>
<keyword evidence="3" id="KW-0997">Cell inner membrane</keyword>
<comment type="subcellular location">
    <subcellularLocation>
        <location evidence="1">Cell inner membrane</location>
        <topology evidence="1">Multi-pass membrane protein</topology>
    </subcellularLocation>
</comment>
<dbReference type="RefSeq" id="WP_084063480.1">
    <property type="nucleotide sequence ID" value="NZ_FRAQ01000001.1"/>
</dbReference>
<organism evidence="11 12">
    <name type="scientific">Marinobacter antarcticus</name>
    <dbReference type="NCBI Taxonomy" id="564117"/>
    <lineage>
        <taxon>Bacteria</taxon>
        <taxon>Pseudomonadati</taxon>
        <taxon>Pseudomonadota</taxon>
        <taxon>Gammaproteobacteria</taxon>
        <taxon>Pseudomonadales</taxon>
        <taxon>Marinobacteraceae</taxon>
        <taxon>Marinobacter</taxon>
    </lineage>
</organism>
<dbReference type="Proteomes" id="UP000184497">
    <property type="component" value="Unassembled WGS sequence"/>
</dbReference>
<evidence type="ECO:0000259" key="10">
    <source>
        <dbReference type="Pfam" id="PF08019"/>
    </source>
</evidence>
<dbReference type="CDD" id="cd16017">
    <property type="entry name" value="LptA"/>
    <property type="match status" value="1"/>
</dbReference>
<dbReference type="GO" id="GO:0005886">
    <property type="term" value="C:plasma membrane"/>
    <property type="evidence" value="ECO:0007669"/>
    <property type="project" value="UniProtKB-SubCell"/>
</dbReference>
<evidence type="ECO:0000256" key="1">
    <source>
        <dbReference type="ARBA" id="ARBA00004429"/>
    </source>
</evidence>
<dbReference type="InterPro" id="IPR000917">
    <property type="entry name" value="Sulfatase_N"/>
</dbReference>
<feature type="transmembrane region" description="Helical" evidence="8">
    <location>
        <begin position="64"/>
        <end position="84"/>
    </location>
</feature>
<dbReference type="NCBIfam" id="NF028537">
    <property type="entry name" value="P_eth_NH2_trans"/>
    <property type="match status" value="1"/>
</dbReference>
<feature type="domain" description="Phosphoethanolamine transferase N-terminal" evidence="10">
    <location>
        <begin position="72"/>
        <end position="219"/>
    </location>
</feature>
<name>A0A1M6Q5U5_9GAMM</name>
<dbReference type="InterPro" id="IPR040423">
    <property type="entry name" value="PEA_transferase"/>
</dbReference>
<keyword evidence="6 8" id="KW-1133">Transmembrane helix</keyword>
<keyword evidence="12" id="KW-1185">Reference proteome</keyword>
<evidence type="ECO:0000313" key="11">
    <source>
        <dbReference type="EMBL" id="SHK15634.1"/>
    </source>
</evidence>
<dbReference type="EMBL" id="FRAQ01000001">
    <property type="protein sequence ID" value="SHK15634.1"/>
    <property type="molecule type" value="Genomic_DNA"/>
</dbReference>
<dbReference type="InterPro" id="IPR017850">
    <property type="entry name" value="Alkaline_phosphatase_core_sf"/>
</dbReference>
<keyword evidence="2" id="KW-1003">Cell membrane</keyword>
<evidence type="ECO:0000256" key="5">
    <source>
        <dbReference type="ARBA" id="ARBA00022692"/>
    </source>
</evidence>
<gene>
    <name evidence="11" type="ORF">SAMN05216369_0710</name>
</gene>
<dbReference type="InterPro" id="IPR012549">
    <property type="entry name" value="EptA-like_N"/>
</dbReference>
<feature type="transmembrane region" description="Helical" evidence="8">
    <location>
        <begin position="91"/>
        <end position="112"/>
    </location>
</feature>
<dbReference type="SUPFAM" id="SSF53649">
    <property type="entry name" value="Alkaline phosphatase-like"/>
    <property type="match status" value="1"/>
</dbReference>
<dbReference type="Gene3D" id="3.40.720.10">
    <property type="entry name" value="Alkaline Phosphatase, subunit A"/>
    <property type="match status" value="1"/>
</dbReference>
<dbReference type="AlphaFoldDB" id="A0A1M6Q5U5"/>
<keyword evidence="4 11" id="KW-0808">Transferase</keyword>
<feature type="domain" description="Sulfatase N-terminal" evidence="9">
    <location>
        <begin position="251"/>
        <end position="544"/>
    </location>
</feature>
<evidence type="ECO:0000256" key="8">
    <source>
        <dbReference type="SAM" id="Phobius"/>
    </source>
</evidence>
<evidence type="ECO:0000313" key="12">
    <source>
        <dbReference type="Proteomes" id="UP000184497"/>
    </source>
</evidence>